<keyword evidence="3" id="KW-0732">Signal</keyword>
<protein>
    <recommendedName>
        <fullName evidence="4">Blue (type 1) copper domain-containing protein</fullName>
    </recommendedName>
</protein>
<organism evidence="5 6">
    <name type="scientific">Novosphingobium endophyticum</name>
    <dbReference type="NCBI Taxonomy" id="1955250"/>
    <lineage>
        <taxon>Bacteria</taxon>
        <taxon>Pseudomonadati</taxon>
        <taxon>Pseudomonadota</taxon>
        <taxon>Alphaproteobacteria</taxon>
        <taxon>Sphingomonadales</taxon>
        <taxon>Sphingomonadaceae</taxon>
        <taxon>Novosphingobium</taxon>
    </lineage>
</organism>
<accession>A0A916TQY7</accession>
<evidence type="ECO:0000256" key="2">
    <source>
        <dbReference type="ARBA" id="ARBA00023008"/>
    </source>
</evidence>
<proteinExistence type="predicted"/>
<dbReference type="Proteomes" id="UP000608154">
    <property type="component" value="Unassembled WGS sequence"/>
</dbReference>
<feature type="domain" description="Blue (type 1) copper" evidence="4">
    <location>
        <begin position="30"/>
        <end position="126"/>
    </location>
</feature>
<dbReference type="RefSeq" id="WP_188769147.1">
    <property type="nucleotide sequence ID" value="NZ_BMHK01000005.1"/>
</dbReference>
<keyword evidence="2" id="KW-0186">Copper</keyword>
<dbReference type="GO" id="GO:0005507">
    <property type="term" value="F:copper ion binding"/>
    <property type="evidence" value="ECO:0007669"/>
    <property type="project" value="InterPro"/>
</dbReference>
<feature type="chain" id="PRO_5038008949" description="Blue (type 1) copper domain-containing protein" evidence="3">
    <location>
        <begin position="22"/>
        <end position="126"/>
    </location>
</feature>
<dbReference type="Gene3D" id="2.60.40.420">
    <property type="entry name" value="Cupredoxins - blue copper proteins"/>
    <property type="match status" value="1"/>
</dbReference>
<keyword evidence="1" id="KW-0479">Metal-binding</keyword>
<dbReference type="GO" id="GO:0009055">
    <property type="term" value="F:electron transfer activity"/>
    <property type="evidence" value="ECO:0007669"/>
    <property type="project" value="InterPro"/>
</dbReference>
<keyword evidence="6" id="KW-1185">Reference proteome</keyword>
<dbReference type="AlphaFoldDB" id="A0A916TQY7"/>
<gene>
    <name evidence="5" type="ORF">GCM10011494_10220</name>
</gene>
<reference evidence="5" key="2">
    <citation type="submission" date="2020-09" db="EMBL/GenBank/DDBJ databases">
        <authorList>
            <person name="Sun Q."/>
            <person name="Zhou Y."/>
        </authorList>
    </citation>
    <scope>NUCLEOTIDE SEQUENCE</scope>
    <source>
        <strain evidence="5">CGMCC 1.15095</strain>
    </source>
</reference>
<dbReference type="EMBL" id="BMHK01000005">
    <property type="protein sequence ID" value="GGB93739.1"/>
    <property type="molecule type" value="Genomic_DNA"/>
</dbReference>
<evidence type="ECO:0000313" key="6">
    <source>
        <dbReference type="Proteomes" id="UP000608154"/>
    </source>
</evidence>
<reference evidence="5" key="1">
    <citation type="journal article" date="2014" name="Int. J. Syst. Evol. Microbiol.">
        <title>Complete genome sequence of Corynebacterium casei LMG S-19264T (=DSM 44701T), isolated from a smear-ripened cheese.</title>
        <authorList>
            <consortium name="US DOE Joint Genome Institute (JGI-PGF)"/>
            <person name="Walter F."/>
            <person name="Albersmeier A."/>
            <person name="Kalinowski J."/>
            <person name="Ruckert C."/>
        </authorList>
    </citation>
    <scope>NUCLEOTIDE SEQUENCE</scope>
    <source>
        <strain evidence="5">CGMCC 1.15095</strain>
    </source>
</reference>
<name>A0A916TQY7_9SPHN</name>
<dbReference type="SUPFAM" id="SSF49503">
    <property type="entry name" value="Cupredoxins"/>
    <property type="match status" value="1"/>
</dbReference>
<dbReference type="InterPro" id="IPR008972">
    <property type="entry name" value="Cupredoxin"/>
</dbReference>
<feature type="signal peptide" evidence="3">
    <location>
        <begin position="1"/>
        <end position="21"/>
    </location>
</feature>
<sequence length="126" mass="13686">MRMLLLAAILAATPVASTAPAERIDVILSNFDFDPRVVTFRHGERYHLHLRNASRGGHSFKAQAFFADASMAQEERAKISGGKIELDGGETVDLMLTAPATPATYDLKCTHFLHGAFGMTGKIVVQ</sequence>
<comment type="caution">
    <text evidence="5">The sequence shown here is derived from an EMBL/GenBank/DDBJ whole genome shotgun (WGS) entry which is preliminary data.</text>
</comment>
<evidence type="ECO:0000259" key="4">
    <source>
        <dbReference type="Pfam" id="PF00127"/>
    </source>
</evidence>
<dbReference type="InterPro" id="IPR000923">
    <property type="entry name" value="BlueCu_1"/>
</dbReference>
<evidence type="ECO:0000256" key="1">
    <source>
        <dbReference type="ARBA" id="ARBA00022723"/>
    </source>
</evidence>
<dbReference type="Pfam" id="PF00127">
    <property type="entry name" value="Copper-bind"/>
    <property type="match status" value="1"/>
</dbReference>
<evidence type="ECO:0000313" key="5">
    <source>
        <dbReference type="EMBL" id="GGB93739.1"/>
    </source>
</evidence>
<evidence type="ECO:0000256" key="3">
    <source>
        <dbReference type="SAM" id="SignalP"/>
    </source>
</evidence>